<accession>A0AB38T4K0</accession>
<dbReference type="Proteomes" id="UP001060070">
    <property type="component" value="Chromosome"/>
</dbReference>
<sequence length="750" mass="76843">MANEIKTRLSFDGVADIVANLKRLGAAGEQAFKSIQAAANRADFQKFTASLSKARSDLTSFVRNVALLGTSLTAVAGTAGAALFGLAKSSGEVADQAGKSAEKTGLQTEAYTRLAFAAEMADVGNDQFVSGMSKLNRALAEAVKGSDKAGDTIDAAGVKVTKFGGATEKAADKTKAAGNIFDRLGVKIKDINGKLRPTEDIVLDVADAFARLPDGALKAALAIELFGKSGAELLPFLNAGKAGLQDLGKQAEQLGIVLTKEQAAIGDALGDSLDSIKKAAAGTRLQMGLVFGPGLTVLANGFADVINNNRQAFVDMAEVINRNVLSVVGDLLHLLSGNSQNVKNPWIKEWAAAIVQFGNDVSGVFNGLVLPAFKALREGAQFVADLLNRVFGTDITAGELALGAAVLSLVGAFSLLGSIIGVVVSGVGLLAGLVGGIPLAIAAAAVGAGIAIRVFWTDIQAGAAAAWQFITEGAAAAWAAIVQGATDIWSQIVAAFGAGQQMAIDAFNAIVESIAAAWGGLIERLGQIAQQIVERIVGAFQGITTRISAILNGIVDIARSILGRVSALVDSVISKIKSAIEFAKQLAGFGGGDSGGGGSSTQGFAGGGHLAHGPGTSTSDSIFARLSVGEFVVRAAIVKQLGADFFHALNSGVMPNIEAFRGLAKGFSVGGVADHFNRSMSPQRFAVGGLASSLNLAPSVSSGAMTTVRLDFGLGPQDVFDLIGEDHIVRKLQNFAVKSALTSLGRRPMR</sequence>
<feature type="transmembrane region" description="Helical" evidence="1">
    <location>
        <begin position="400"/>
        <end position="423"/>
    </location>
</feature>
<feature type="transmembrane region" description="Helical" evidence="1">
    <location>
        <begin position="430"/>
        <end position="456"/>
    </location>
</feature>
<dbReference type="AlphaFoldDB" id="A0AB38T4K0"/>
<proteinExistence type="predicted"/>
<protein>
    <submittedName>
        <fullName evidence="2">Phage tail tape measure protein</fullName>
    </submittedName>
</protein>
<dbReference type="EMBL" id="CP088147">
    <property type="protein sequence ID" value="UTU49845.1"/>
    <property type="molecule type" value="Genomic_DNA"/>
</dbReference>
<gene>
    <name evidence="2" type="ORF">LRP29_20385</name>
</gene>
<reference evidence="2 3" key="1">
    <citation type="journal article" date="2022" name="Microbiol. Resour. Announc.">
        <title>Complete Genome Sequence of Mesorhizobium ciceri Strain R30, a Rhizobium Used as a Commercial Inoculant for Chickpea in Argentina.</title>
        <authorList>
            <person name="Foresto E."/>
            <person name="Revale S."/>
            <person name="Primo E."/>
            <person name="Nievas F."/>
            <person name="Carezzano E."/>
            <person name="Puente M."/>
            <person name="Alzari P."/>
            <person name="Mart M."/>
            <person name="Ben-Assaya M."/>
            <person name="Mornico D."/>
            <person name="Santoro M."/>
            <person name="Mart F."/>
            <person name="Giordano W."/>
            <person name="Bogino P."/>
        </authorList>
    </citation>
    <scope>NUCLEOTIDE SEQUENCE [LARGE SCALE GENOMIC DNA]</scope>
    <source>
        <strain evidence="2 3">R30</strain>
    </source>
</reference>
<evidence type="ECO:0000313" key="3">
    <source>
        <dbReference type="Proteomes" id="UP001060070"/>
    </source>
</evidence>
<evidence type="ECO:0000313" key="2">
    <source>
        <dbReference type="EMBL" id="UTU49845.1"/>
    </source>
</evidence>
<keyword evidence="1" id="KW-0472">Membrane</keyword>
<organism evidence="2 3">
    <name type="scientific">Mesorhizobium ciceri</name>
    <dbReference type="NCBI Taxonomy" id="39645"/>
    <lineage>
        <taxon>Bacteria</taxon>
        <taxon>Pseudomonadati</taxon>
        <taxon>Pseudomonadota</taxon>
        <taxon>Alphaproteobacteria</taxon>
        <taxon>Hyphomicrobiales</taxon>
        <taxon>Phyllobacteriaceae</taxon>
        <taxon>Mesorhizobium</taxon>
    </lineage>
</organism>
<keyword evidence="1" id="KW-1133">Transmembrane helix</keyword>
<dbReference type="RefSeq" id="WP_024503203.1">
    <property type="nucleotide sequence ID" value="NZ_CP088147.1"/>
</dbReference>
<keyword evidence="1" id="KW-0812">Transmembrane</keyword>
<name>A0AB38T4K0_9HYPH</name>
<keyword evidence="3" id="KW-1185">Reference proteome</keyword>
<evidence type="ECO:0000256" key="1">
    <source>
        <dbReference type="SAM" id="Phobius"/>
    </source>
</evidence>